<dbReference type="InterPro" id="IPR020845">
    <property type="entry name" value="AMP-binding_CS"/>
</dbReference>
<gene>
    <name evidence="8" type="ORF">FHS74_003844</name>
</gene>
<sequence length="501" mass="52893">MTAQGTIAPLLARASARFGGRVALSFLGGASHTFDQTDELAGRVASGLAAKGVARGDRVLLHLPNSIEWVAVYHAIARLGAVIVPANAMATVVELRYMAQDAQVAGIVTSAANAAALRAEEAPFVVGCGADADGDGFLSLARAAYRPPAKVAPDDLFTICYTSGTTGRPKGVMLSHGNVFQSMAGTATFHVRHGGDVAFSALPFPHVYGNIVLNAVFLTGMRLIAAARFDAGEALRTISRDGVTLFEGVPTMYYQLLAHPDLTTANLTSLSRCTVGGQTMPLAKQQAVMARLGCPLLELWGMTELAGPATTHSPWWVPRPGTVGLPLPGVQVRIASLSAPSIDLPPGEDGEVFVRGPLTTRGYWKRPEATAEVLDRSGWLATGDIGHLDADGYLTVVDRKKDMILTAGYNVYPAELERVIALHPGVKMVAVVGVPDEDKGEVAHAFVVPMDDKAPDADELLAHCRLHLAAYKVPRRVSFVDDLPKTGTGKIMRGALRAPTA</sequence>
<dbReference type="Gene3D" id="3.40.50.12780">
    <property type="entry name" value="N-terminal domain of ligase-like"/>
    <property type="match status" value="1"/>
</dbReference>
<dbReference type="GO" id="GO:0016405">
    <property type="term" value="F:CoA-ligase activity"/>
    <property type="evidence" value="ECO:0007669"/>
    <property type="project" value="TreeGrafter"/>
</dbReference>
<keyword evidence="9" id="KW-1185">Reference proteome</keyword>
<dbReference type="SUPFAM" id="SSF56801">
    <property type="entry name" value="Acetyl-CoA synthetase-like"/>
    <property type="match status" value="1"/>
</dbReference>
<dbReference type="InterPro" id="IPR045851">
    <property type="entry name" value="AMP-bd_C_sf"/>
</dbReference>
<name>A0A7X0EEQ5_9PROT</name>
<feature type="domain" description="AMP-dependent synthetase/ligase" evidence="6">
    <location>
        <begin position="12"/>
        <end position="364"/>
    </location>
</feature>
<dbReference type="InterPro" id="IPR000873">
    <property type="entry name" value="AMP-dep_synth/lig_dom"/>
</dbReference>
<evidence type="ECO:0000256" key="4">
    <source>
        <dbReference type="ARBA" id="ARBA00066616"/>
    </source>
</evidence>
<evidence type="ECO:0000313" key="8">
    <source>
        <dbReference type="EMBL" id="MBB6253275.1"/>
    </source>
</evidence>
<dbReference type="InterPro" id="IPR025110">
    <property type="entry name" value="AMP-bd_C"/>
</dbReference>
<evidence type="ECO:0000259" key="6">
    <source>
        <dbReference type="Pfam" id="PF00501"/>
    </source>
</evidence>
<dbReference type="PANTHER" id="PTHR24096:SF149">
    <property type="entry name" value="AMP-BINDING DOMAIN-CONTAINING PROTEIN-RELATED"/>
    <property type="match status" value="1"/>
</dbReference>
<dbReference type="Pfam" id="PF00501">
    <property type="entry name" value="AMP-binding"/>
    <property type="match status" value="1"/>
</dbReference>
<dbReference type="FunFam" id="3.30.300.30:FF:000008">
    <property type="entry name" value="2,3-dihydroxybenzoate-AMP ligase"/>
    <property type="match status" value="1"/>
</dbReference>
<dbReference type="PROSITE" id="PS00455">
    <property type="entry name" value="AMP_BINDING"/>
    <property type="match status" value="1"/>
</dbReference>
<dbReference type="InterPro" id="IPR042099">
    <property type="entry name" value="ANL_N_sf"/>
</dbReference>
<evidence type="ECO:0000256" key="5">
    <source>
        <dbReference type="ARBA" id="ARBA00067668"/>
    </source>
</evidence>
<dbReference type="EC" id="6.2.1.44" evidence="4"/>
<comment type="catalytic activity">
    <reaction evidence="3">
        <text>3-(methylsulfanyl)propanoate + ATP + CoA = 3-(methylsulfanyl)propanoyl-CoA + AMP + diphosphate</text>
        <dbReference type="Rhea" id="RHEA:43052"/>
        <dbReference type="ChEBI" id="CHEBI:30616"/>
        <dbReference type="ChEBI" id="CHEBI:33019"/>
        <dbReference type="ChEBI" id="CHEBI:49016"/>
        <dbReference type="ChEBI" id="CHEBI:57287"/>
        <dbReference type="ChEBI" id="CHEBI:82815"/>
        <dbReference type="ChEBI" id="CHEBI:456215"/>
        <dbReference type="EC" id="6.2.1.44"/>
    </reaction>
    <physiologicalReaction direction="left-to-right" evidence="3">
        <dbReference type="Rhea" id="RHEA:43053"/>
    </physiologicalReaction>
</comment>
<evidence type="ECO:0000313" key="9">
    <source>
        <dbReference type="Proteomes" id="UP000539175"/>
    </source>
</evidence>
<dbReference type="RefSeq" id="WP_184803562.1">
    <property type="nucleotide sequence ID" value="NZ_JACIIZ010000011.1"/>
</dbReference>
<evidence type="ECO:0000256" key="1">
    <source>
        <dbReference type="ARBA" id="ARBA00006432"/>
    </source>
</evidence>
<dbReference type="Pfam" id="PF13193">
    <property type="entry name" value="AMP-binding_C"/>
    <property type="match status" value="1"/>
</dbReference>
<accession>A0A7X0EEQ5</accession>
<feature type="domain" description="AMP-binding enzyme C-terminal" evidence="7">
    <location>
        <begin position="415"/>
        <end position="490"/>
    </location>
</feature>
<organism evidence="8 9">
    <name type="scientific">Nitrospirillum iridis</name>
    <dbReference type="NCBI Taxonomy" id="765888"/>
    <lineage>
        <taxon>Bacteria</taxon>
        <taxon>Pseudomonadati</taxon>
        <taxon>Pseudomonadota</taxon>
        <taxon>Alphaproteobacteria</taxon>
        <taxon>Rhodospirillales</taxon>
        <taxon>Azospirillaceae</taxon>
        <taxon>Nitrospirillum</taxon>
    </lineage>
</organism>
<comment type="similarity">
    <text evidence="1">Belongs to the ATP-dependent AMP-binding enzyme family.</text>
</comment>
<evidence type="ECO:0000259" key="7">
    <source>
        <dbReference type="Pfam" id="PF13193"/>
    </source>
</evidence>
<protein>
    <recommendedName>
        <fullName evidence="5">3-methylmercaptopropionyl-CoA ligase</fullName>
        <ecNumber evidence="4">6.2.1.44</ecNumber>
    </recommendedName>
</protein>
<dbReference type="PANTHER" id="PTHR24096">
    <property type="entry name" value="LONG-CHAIN-FATTY-ACID--COA LIGASE"/>
    <property type="match status" value="1"/>
</dbReference>
<evidence type="ECO:0000256" key="2">
    <source>
        <dbReference type="ARBA" id="ARBA00022598"/>
    </source>
</evidence>
<dbReference type="Proteomes" id="UP000539175">
    <property type="component" value="Unassembled WGS sequence"/>
</dbReference>
<dbReference type="EMBL" id="JACIIZ010000011">
    <property type="protein sequence ID" value="MBB6253275.1"/>
    <property type="molecule type" value="Genomic_DNA"/>
</dbReference>
<comment type="caution">
    <text evidence="8">The sequence shown here is derived from an EMBL/GenBank/DDBJ whole genome shotgun (WGS) entry which is preliminary data.</text>
</comment>
<evidence type="ECO:0000256" key="3">
    <source>
        <dbReference type="ARBA" id="ARBA00051915"/>
    </source>
</evidence>
<proteinExistence type="inferred from homology"/>
<reference evidence="8 9" key="1">
    <citation type="submission" date="2020-08" db="EMBL/GenBank/DDBJ databases">
        <title>Genomic Encyclopedia of Type Strains, Phase IV (KMG-IV): sequencing the most valuable type-strain genomes for metagenomic binning, comparative biology and taxonomic classification.</title>
        <authorList>
            <person name="Goeker M."/>
        </authorList>
    </citation>
    <scope>NUCLEOTIDE SEQUENCE [LARGE SCALE GENOMIC DNA]</scope>
    <source>
        <strain evidence="8 9">DSM 22198</strain>
    </source>
</reference>
<dbReference type="Gene3D" id="3.30.300.30">
    <property type="match status" value="1"/>
</dbReference>
<keyword evidence="2 8" id="KW-0436">Ligase</keyword>
<dbReference type="AlphaFoldDB" id="A0A7X0EEQ5"/>